<dbReference type="EMBL" id="JATAAI010000004">
    <property type="protein sequence ID" value="KAK1746592.1"/>
    <property type="molecule type" value="Genomic_DNA"/>
</dbReference>
<proteinExistence type="predicted"/>
<protein>
    <submittedName>
        <fullName evidence="1">Uncharacterized protein</fullName>
    </submittedName>
</protein>
<comment type="caution">
    <text evidence="1">The sequence shown here is derived from an EMBL/GenBank/DDBJ whole genome shotgun (WGS) entry which is preliminary data.</text>
</comment>
<organism evidence="1 2">
    <name type="scientific">Skeletonema marinoi</name>
    <dbReference type="NCBI Taxonomy" id="267567"/>
    <lineage>
        <taxon>Eukaryota</taxon>
        <taxon>Sar</taxon>
        <taxon>Stramenopiles</taxon>
        <taxon>Ochrophyta</taxon>
        <taxon>Bacillariophyta</taxon>
        <taxon>Coscinodiscophyceae</taxon>
        <taxon>Thalassiosirophycidae</taxon>
        <taxon>Thalassiosirales</taxon>
        <taxon>Skeletonemataceae</taxon>
        <taxon>Skeletonema</taxon>
        <taxon>Skeletonema marinoi-dohrnii complex</taxon>
    </lineage>
</organism>
<gene>
    <name evidence="1" type="ORF">QTG54_003199</name>
</gene>
<evidence type="ECO:0000313" key="2">
    <source>
        <dbReference type="Proteomes" id="UP001224775"/>
    </source>
</evidence>
<sequence length="158" mass="18030">MASELAKEIVQMSQRQDRTSPLVLIVYSRSTRSRDIRNEQETMRITAPIEGGKLIFRISFPIQNYTPILGNNVHDNNQLADQTILDYDADNIEGAATCIEGYMLYRDKRDVMLFQVIHNGDLGQFPLSRWTLEENQSGKTGSRVQTLQKILNVLLVKS</sequence>
<keyword evidence="2" id="KW-1185">Reference proteome</keyword>
<reference evidence="1" key="1">
    <citation type="submission" date="2023-06" db="EMBL/GenBank/DDBJ databases">
        <title>Survivors Of The Sea: Transcriptome response of Skeletonema marinoi to long-term dormancy.</title>
        <authorList>
            <person name="Pinder M.I.M."/>
            <person name="Kourtchenko O."/>
            <person name="Robertson E.K."/>
            <person name="Larsson T."/>
            <person name="Maumus F."/>
            <person name="Osuna-Cruz C.M."/>
            <person name="Vancaester E."/>
            <person name="Stenow R."/>
            <person name="Vandepoele K."/>
            <person name="Ploug H."/>
            <person name="Bruchert V."/>
            <person name="Godhe A."/>
            <person name="Topel M."/>
        </authorList>
    </citation>
    <scope>NUCLEOTIDE SEQUENCE</scope>
    <source>
        <strain evidence="1">R05AC</strain>
    </source>
</reference>
<name>A0AAD9DGQ9_9STRA</name>
<accession>A0AAD9DGQ9</accession>
<dbReference type="Proteomes" id="UP001224775">
    <property type="component" value="Unassembled WGS sequence"/>
</dbReference>
<evidence type="ECO:0000313" key="1">
    <source>
        <dbReference type="EMBL" id="KAK1746592.1"/>
    </source>
</evidence>
<dbReference type="AlphaFoldDB" id="A0AAD9DGQ9"/>